<name>A0A7C4UCL7_UNCW3</name>
<comment type="cofactor">
    <cofactor evidence="3">
        <name>(R)-lipoate</name>
        <dbReference type="ChEBI" id="CHEBI:83088"/>
    </cofactor>
    <text evidence="3">Binds 1 lipoyl cofactor covalently.</text>
</comment>
<dbReference type="NCBIfam" id="NF002270">
    <property type="entry name" value="PRK01202.1"/>
    <property type="match status" value="1"/>
</dbReference>
<sequence length="140" mass="15772">MADIKGYVVSEDLFYHKEHMWVKVDGDVAIVGLDDFAQKLAGEISFVDLPSEGDSVSKDEAIGSFETGKWMGKFFAPVSGEIIEKNNEVEDDPSLINSDPYGKGWIIKIKMSNKDELNSLMKYPDVEKWLNDEIAKHVKK</sequence>
<keyword evidence="2 3" id="KW-0450">Lipoyl</keyword>
<comment type="subunit">
    <text evidence="3">The glycine cleavage system is composed of four proteins: P, T, L and H.</text>
</comment>
<dbReference type="InterPro" id="IPR033753">
    <property type="entry name" value="GCV_H/Fam206"/>
</dbReference>
<comment type="similarity">
    <text evidence="1 3">Belongs to the GcvH family.</text>
</comment>
<dbReference type="HAMAP" id="MF_00272">
    <property type="entry name" value="GcvH"/>
    <property type="match status" value="1"/>
</dbReference>
<dbReference type="PANTHER" id="PTHR11715">
    <property type="entry name" value="GLYCINE CLEAVAGE SYSTEM H PROTEIN"/>
    <property type="match status" value="1"/>
</dbReference>
<reference evidence="6" key="1">
    <citation type="journal article" date="2020" name="mSystems">
        <title>Genome- and Community-Level Interaction Insights into Carbon Utilization and Element Cycling Functions of Hydrothermarchaeota in Hydrothermal Sediment.</title>
        <authorList>
            <person name="Zhou Z."/>
            <person name="Liu Y."/>
            <person name="Xu W."/>
            <person name="Pan J."/>
            <person name="Luo Z.H."/>
            <person name="Li M."/>
        </authorList>
    </citation>
    <scope>NUCLEOTIDE SEQUENCE [LARGE SCALE GENOMIC DNA]</scope>
    <source>
        <strain evidence="6">SpSt-780</strain>
    </source>
</reference>
<dbReference type="GO" id="GO:0009249">
    <property type="term" value="P:protein lipoylation"/>
    <property type="evidence" value="ECO:0007669"/>
    <property type="project" value="TreeGrafter"/>
</dbReference>
<comment type="function">
    <text evidence="3">The glycine cleavage system catalyzes the degradation of glycine. The H protein shuttles the methylamine group of glycine from the P protein to the T protein.</text>
</comment>
<dbReference type="InterPro" id="IPR002930">
    <property type="entry name" value="GCV_H"/>
</dbReference>
<dbReference type="GO" id="GO:0005960">
    <property type="term" value="C:glycine cleavage complex"/>
    <property type="evidence" value="ECO:0007669"/>
    <property type="project" value="InterPro"/>
</dbReference>
<dbReference type="Pfam" id="PF01597">
    <property type="entry name" value="GCV_H"/>
    <property type="match status" value="1"/>
</dbReference>
<evidence type="ECO:0000256" key="1">
    <source>
        <dbReference type="ARBA" id="ARBA00009249"/>
    </source>
</evidence>
<evidence type="ECO:0000256" key="3">
    <source>
        <dbReference type="HAMAP-Rule" id="MF_00272"/>
    </source>
</evidence>
<gene>
    <name evidence="3 6" type="primary">gcvH</name>
    <name evidence="6" type="ORF">ENV67_05065</name>
</gene>
<feature type="modified residue" description="N6-lipoyllysine" evidence="3 4">
    <location>
        <position position="69"/>
    </location>
</feature>
<evidence type="ECO:0000313" key="6">
    <source>
        <dbReference type="EMBL" id="HGW91894.1"/>
    </source>
</evidence>
<feature type="domain" description="Lipoyl-binding" evidence="5">
    <location>
        <begin position="28"/>
        <end position="110"/>
    </location>
</feature>
<dbReference type="NCBIfam" id="TIGR00527">
    <property type="entry name" value="gcvH"/>
    <property type="match status" value="1"/>
</dbReference>
<dbReference type="AlphaFoldDB" id="A0A7C4UCL7"/>
<dbReference type="GO" id="GO:0005737">
    <property type="term" value="C:cytoplasm"/>
    <property type="evidence" value="ECO:0007669"/>
    <property type="project" value="TreeGrafter"/>
</dbReference>
<dbReference type="InterPro" id="IPR000089">
    <property type="entry name" value="Biotin_lipoyl"/>
</dbReference>
<protein>
    <recommendedName>
        <fullName evidence="3">Glycine cleavage system H protein</fullName>
    </recommendedName>
</protein>
<dbReference type="Gene3D" id="2.40.50.100">
    <property type="match status" value="1"/>
</dbReference>
<dbReference type="PANTHER" id="PTHR11715:SF3">
    <property type="entry name" value="GLYCINE CLEAVAGE SYSTEM H PROTEIN-RELATED"/>
    <property type="match status" value="1"/>
</dbReference>
<proteinExistence type="inferred from homology"/>
<dbReference type="SUPFAM" id="SSF51230">
    <property type="entry name" value="Single hybrid motif"/>
    <property type="match status" value="1"/>
</dbReference>
<dbReference type="InterPro" id="IPR017453">
    <property type="entry name" value="GCV_H_sub"/>
</dbReference>
<dbReference type="GO" id="GO:0019464">
    <property type="term" value="P:glycine decarboxylation via glycine cleavage system"/>
    <property type="evidence" value="ECO:0007669"/>
    <property type="project" value="UniProtKB-UniRule"/>
</dbReference>
<evidence type="ECO:0000256" key="2">
    <source>
        <dbReference type="ARBA" id="ARBA00022823"/>
    </source>
</evidence>
<dbReference type="CDD" id="cd06848">
    <property type="entry name" value="GCS_H"/>
    <property type="match status" value="1"/>
</dbReference>
<dbReference type="InterPro" id="IPR011053">
    <property type="entry name" value="Single_hybrid_motif"/>
</dbReference>
<evidence type="ECO:0000259" key="5">
    <source>
        <dbReference type="PROSITE" id="PS50968"/>
    </source>
</evidence>
<accession>A0A7C4UCL7</accession>
<dbReference type="PROSITE" id="PS50968">
    <property type="entry name" value="BIOTINYL_LIPOYL"/>
    <property type="match status" value="1"/>
</dbReference>
<dbReference type="EMBL" id="DTHG01000064">
    <property type="protein sequence ID" value="HGW91894.1"/>
    <property type="molecule type" value="Genomic_DNA"/>
</dbReference>
<organism evidence="6">
    <name type="scientific">candidate division WOR-3 bacterium</name>
    <dbReference type="NCBI Taxonomy" id="2052148"/>
    <lineage>
        <taxon>Bacteria</taxon>
        <taxon>Bacteria division WOR-3</taxon>
    </lineage>
</organism>
<evidence type="ECO:0000256" key="4">
    <source>
        <dbReference type="PIRSR" id="PIRSR617453-50"/>
    </source>
</evidence>
<comment type="caution">
    <text evidence="6">The sequence shown here is derived from an EMBL/GenBank/DDBJ whole genome shotgun (WGS) entry which is preliminary data.</text>
</comment>